<dbReference type="InterPro" id="IPR050228">
    <property type="entry name" value="Carboxylesterase_BioH"/>
</dbReference>
<dbReference type="RefSeq" id="WP_380022323.1">
    <property type="nucleotide sequence ID" value="NZ_JBHSHD010000013.1"/>
</dbReference>
<sequence length="290" mass="31600">MPVPTTRRLRRPDGMELALTALPGTRGGVVFAHGFGQTRQAWAGSARRIAEAGFECVSFDARGHGDSAWRGEEPYHFEPMVEDLVAVAATVGPKPILVGASMGGLLGIAAQGGAGAPFGAMVLVDVTPRWETRGVERILGFMRAHPDGFASLQDAAEAIASYLPHRRERYRTDPGRPERLRSLLVDRGDGRLRWHWDPRLLDDLTPDIESHQPMLLDAVRRIDVPLLLVSGGESDIVSQETIAEFLELAPQARHVAVPGATHMVAGDDNNAFTRHVLEFLQSLASEESRP</sequence>
<dbReference type="PANTHER" id="PTHR43194:SF2">
    <property type="entry name" value="PEROXISOMAL MEMBRANE PROTEIN LPX1"/>
    <property type="match status" value="1"/>
</dbReference>
<protein>
    <submittedName>
        <fullName evidence="2">Alpha/beta fold hydrolase</fullName>
    </submittedName>
</protein>
<dbReference type="PANTHER" id="PTHR43194">
    <property type="entry name" value="HYDROLASE ALPHA/BETA FOLD FAMILY"/>
    <property type="match status" value="1"/>
</dbReference>
<dbReference type="Gene3D" id="3.40.50.1820">
    <property type="entry name" value="alpha/beta hydrolase"/>
    <property type="match status" value="1"/>
</dbReference>
<keyword evidence="2" id="KW-0378">Hydrolase</keyword>
<evidence type="ECO:0000259" key="1">
    <source>
        <dbReference type="Pfam" id="PF12697"/>
    </source>
</evidence>
<dbReference type="Pfam" id="PF12697">
    <property type="entry name" value="Abhydrolase_6"/>
    <property type="match status" value="1"/>
</dbReference>
<name>A0ABV9QY65_9GAMM</name>
<organism evidence="2 3">
    <name type="scientific">Dokdonella ginsengisoli</name>
    <dbReference type="NCBI Taxonomy" id="363846"/>
    <lineage>
        <taxon>Bacteria</taxon>
        <taxon>Pseudomonadati</taxon>
        <taxon>Pseudomonadota</taxon>
        <taxon>Gammaproteobacteria</taxon>
        <taxon>Lysobacterales</taxon>
        <taxon>Rhodanobacteraceae</taxon>
        <taxon>Dokdonella</taxon>
    </lineage>
</organism>
<dbReference type="InterPro" id="IPR029058">
    <property type="entry name" value="AB_hydrolase_fold"/>
</dbReference>
<proteinExistence type="predicted"/>
<feature type="domain" description="AB hydrolase-1" evidence="1">
    <location>
        <begin position="29"/>
        <end position="269"/>
    </location>
</feature>
<gene>
    <name evidence="2" type="ORF">ACFO6Q_17080</name>
</gene>
<accession>A0ABV9QY65</accession>
<evidence type="ECO:0000313" key="3">
    <source>
        <dbReference type="Proteomes" id="UP001595886"/>
    </source>
</evidence>
<evidence type="ECO:0000313" key="2">
    <source>
        <dbReference type="EMBL" id="MFC4822041.1"/>
    </source>
</evidence>
<dbReference type="EMBL" id="JBHSHD010000013">
    <property type="protein sequence ID" value="MFC4822041.1"/>
    <property type="molecule type" value="Genomic_DNA"/>
</dbReference>
<reference evidence="3" key="1">
    <citation type="journal article" date="2019" name="Int. J. Syst. Evol. Microbiol.">
        <title>The Global Catalogue of Microorganisms (GCM) 10K type strain sequencing project: providing services to taxonomists for standard genome sequencing and annotation.</title>
        <authorList>
            <consortium name="The Broad Institute Genomics Platform"/>
            <consortium name="The Broad Institute Genome Sequencing Center for Infectious Disease"/>
            <person name="Wu L."/>
            <person name="Ma J."/>
        </authorList>
    </citation>
    <scope>NUCLEOTIDE SEQUENCE [LARGE SCALE GENOMIC DNA]</scope>
    <source>
        <strain evidence="3">CCUG 30340</strain>
    </source>
</reference>
<dbReference type="InterPro" id="IPR000073">
    <property type="entry name" value="AB_hydrolase_1"/>
</dbReference>
<comment type="caution">
    <text evidence="2">The sequence shown here is derived from an EMBL/GenBank/DDBJ whole genome shotgun (WGS) entry which is preliminary data.</text>
</comment>
<dbReference type="GO" id="GO:0016787">
    <property type="term" value="F:hydrolase activity"/>
    <property type="evidence" value="ECO:0007669"/>
    <property type="project" value="UniProtKB-KW"/>
</dbReference>
<dbReference type="SUPFAM" id="SSF53474">
    <property type="entry name" value="alpha/beta-Hydrolases"/>
    <property type="match status" value="1"/>
</dbReference>
<keyword evidence="3" id="KW-1185">Reference proteome</keyword>
<dbReference type="Proteomes" id="UP001595886">
    <property type="component" value="Unassembled WGS sequence"/>
</dbReference>